<gene>
    <name evidence="5" type="ORF">PDM28_12960</name>
</gene>
<dbReference type="InterPro" id="IPR001789">
    <property type="entry name" value="Sig_transdc_resp-reg_receiver"/>
</dbReference>
<organism evidence="5 6">
    <name type="scientific">Stenotrophomonas aracearum</name>
    <dbReference type="NCBI Taxonomy" id="3003272"/>
    <lineage>
        <taxon>Bacteria</taxon>
        <taxon>Pseudomonadati</taxon>
        <taxon>Pseudomonadota</taxon>
        <taxon>Gammaproteobacteria</taxon>
        <taxon>Lysobacterales</taxon>
        <taxon>Lysobacteraceae</taxon>
        <taxon>Stenotrophomonas</taxon>
    </lineage>
</organism>
<dbReference type="RefSeq" id="WP_311182346.1">
    <property type="nucleotide sequence ID" value="NZ_CP115543.1"/>
</dbReference>
<evidence type="ECO:0000313" key="5">
    <source>
        <dbReference type="EMBL" id="WNH47596.1"/>
    </source>
</evidence>
<evidence type="ECO:0000313" key="6">
    <source>
        <dbReference type="Proteomes" id="UP001305421"/>
    </source>
</evidence>
<evidence type="ECO:0000256" key="3">
    <source>
        <dbReference type="SAM" id="MobiDB-lite"/>
    </source>
</evidence>
<dbReference type="Pfam" id="PF00072">
    <property type="entry name" value="Response_reg"/>
    <property type="match status" value="1"/>
</dbReference>
<name>A0ABY9YAA5_9GAMM</name>
<feature type="modified residue" description="4-aspartylphosphate" evidence="2">
    <location>
        <position position="54"/>
    </location>
</feature>
<dbReference type="EMBL" id="CP115543">
    <property type="protein sequence ID" value="WNH47596.1"/>
    <property type="molecule type" value="Genomic_DNA"/>
</dbReference>
<feature type="region of interest" description="Disordered" evidence="3">
    <location>
        <begin position="109"/>
        <end position="130"/>
    </location>
</feature>
<feature type="domain" description="Response regulatory" evidence="4">
    <location>
        <begin position="4"/>
        <end position="114"/>
    </location>
</feature>
<dbReference type="Gene3D" id="3.40.50.2300">
    <property type="match status" value="1"/>
</dbReference>
<evidence type="ECO:0000256" key="2">
    <source>
        <dbReference type="PROSITE-ProRule" id="PRU00169"/>
    </source>
</evidence>
<dbReference type="PANTHER" id="PTHR44591:SF24">
    <property type="entry name" value="PROTEIN-GLUTAMATE METHYLESTERASE_PROTEIN-GLUTAMINE GLUTAMINASE 1"/>
    <property type="match status" value="1"/>
</dbReference>
<protein>
    <submittedName>
        <fullName evidence="5">Response regulator</fullName>
    </submittedName>
</protein>
<dbReference type="InterPro" id="IPR050595">
    <property type="entry name" value="Bact_response_regulator"/>
</dbReference>
<reference evidence="5 6" key="1">
    <citation type="submission" date="2022-12" db="EMBL/GenBank/DDBJ databases">
        <title>Two new species, Stenotrophomonas aracearum and Stenotrophomonas oahuensis, isolated from Anthurium (Araceae family) in Hawaii.</title>
        <authorList>
            <person name="Chunag S.C."/>
            <person name="Dobhal S."/>
            <person name="Alvarez A."/>
            <person name="Arif M."/>
        </authorList>
    </citation>
    <scope>NUCLEOTIDE SEQUENCE [LARGE SCALE GENOMIC DNA]</scope>
    <source>
        <strain evidence="5 6">A5588</strain>
    </source>
</reference>
<keyword evidence="1 2" id="KW-0597">Phosphoprotein</keyword>
<accession>A0ABY9YAA5</accession>
<dbReference type="Proteomes" id="UP001305421">
    <property type="component" value="Chromosome"/>
</dbReference>
<evidence type="ECO:0000256" key="1">
    <source>
        <dbReference type="ARBA" id="ARBA00022553"/>
    </source>
</evidence>
<proteinExistence type="predicted"/>
<dbReference type="InterPro" id="IPR011006">
    <property type="entry name" value="CheY-like_superfamily"/>
</dbReference>
<evidence type="ECO:0000259" key="4">
    <source>
        <dbReference type="PROSITE" id="PS50110"/>
    </source>
</evidence>
<sequence length="130" mass="14096">MNGRVLVVEDESMVAMMVQDYLVDEGYEVVALAGTLDDALSAAEQCSFDVALLDVNLAGTPSFPVADLLEARGIPYMFLTGYGPDSLPERLKGRYGLQKPFKMRELRREIERVTNPPGGTAPGADGTSLR</sequence>
<dbReference type="SMART" id="SM00448">
    <property type="entry name" value="REC"/>
    <property type="match status" value="1"/>
</dbReference>
<dbReference type="PANTHER" id="PTHR44591">
    <property type="entry name" value="STRESS RESPONSE REGULATOR PROTEIN 1"/>
    <property type="match status" value="1"/>
</dbReference>
<feature type="compositionally biased region" description="Low complexity" evidence="3">
    <location>
        <begin position="116"/>
        <end position="130"/>
    </location>
</feature>
<keyword evidence="6" id="KW-1185">Reference proteome</keyword>
<dbReference type="SUPFAM" id="SSF52172">
    <property type="entry name" value="CheY-like"/>
    <property type="match status" value="1"/>
</dbReference>
<dbReference type="PROSITE" id="PS50110">
    <property type="entry name" value="RESPONSE_REGULATORY"/>
    <property type="match status" value="1"/>
</dbReference>